<organism evidence="1 2">
    <name type="scientific">Aspergillus lucknowensis</name>
    <dbReference type="NCBI Taxonomy" id="176173"/>
    <lineage>
        <taxon>Eukaryota</taxon>
        <taxon>Fungi</taxon>
        <taxon>Dikarya</taxon>
        <taxon>Ascomycota</taxon>
        <taxon>Pezizomycotina</taxon>
        <taxon>Eurotiomycetes</taxon>
        <taxon>Eurotiomycetidae</taxon>
        <taxon>Eurotiales</taxon>
        <taxon>Aspergillaceae</taxon>
        <taxon>Aspergillus</taxon>
        <taxon>Aspergillus subgen. Nidulantes</taxon>
    </lineage>
</organism>
<evidence type="ECO:0000313" key="1">
    <source>
        <dbReference type="EMBL" id="KAL2872785.1"/>
    </source>
</evidence>
<proteinExistence type="predicted"/>
<dbReference type="GeneID" id="98140275"/>
<evidence type="ECO:0000313" key="2">
    <source>
        <dbReference type="Proteomes" id="UP001610432"/>
    </source>
</evidence>
<sequence>MLRIRGYAESKHTAAVDYRASESSFRAVLESRERRFRRGLLLFDILPGQWSFPAIWGFQFTGILVRVKRRPVRWPPVATKARSCVGTACQANNKTV</sequence>
<name>A0ABR4M8B0_9EURO</name>
<protein>
    <submittedName>
        <fullName evidence="1">Uncharacterized protein</fullName>
    </submittedName>
</protein>
<dbReference type="EMBL" id="JBFXLQ010000001">
    <property type="protein sequence ID" value="KAL2872785.1"/>
    <property type="molecule type" value="Genomic_DNA"/>
</dbReference>
<gene>
    <name evidence="1" type="ORF">BJX67DRAFT_18253</name>
</gene>
<dbReference type="RefSeq" id="XP_070891763.1">
    <property type="nucleotide sequence ID" value="XM_071025203.1"/>
</dbReference>
<comment type="caution">
    <text evidence="1">The sequence shown here is derived from an EMBL/GenBank/DDBJ whole genome shotgun (WGS) entry which is preliminary data.</text>
</comment>
<keyword evidence="2" id="KW-1185">Reference proteome</keyword>
<accession>A0ABR4M8B0</accession>
<dbReference type="Proteomes" id="UP001610432">
    <property type="component" value="Unassembled WGS sequence"/>
</dbReference>
<reference evidence="1 2" key="1">
    <citation type="submission" date="2024-07" db="EMBL/GenBank/DDBJ databases">
        <title>Section-level genome sequencing and comparative genomics of Aspergillus sections Usti and Cavernicolus.</title>
        <authorList>
            <consortium name="Lawrence Berkeley National Laboratory"/>
            <person name="Nybo J.L."/>
            <person name="Vesth T.C."/>
            <person name="Theobald S."/>
            <person name="Frisvad J.C."/>
            <person name="Larsen T.O."/>
            <person name="Kjaerboelling I."/>
            <person name="Rothschild-Mancinelli K."/>
            <person name="Lyhne E.K."/>
            <person name="Kogle M.E."/>
            <person name="Barry K."/>
            <person name="Clum A."/>
            <person name="Na H."/>
            <person name="Ledsgaard L."/>
            <person name="Lin J."/>
            <person name="Lipzen A."/>
            <person name="Kuo A."/>
            <person name="Riley R."/>
            <person name="Mondo S."/>
            <person name="Labutti K."/>
            <person name="Haridas S."/>
            <person name="Pangalinan J."/>
            <person name="Salamov A.A."/>
            <person name="Simmons B.A."/>
            <person name="Magnuson J.K."/>
            <person name="Chen J."/>
            <person name="Drula E."/>
            <person name="Henrissat B."/>
            <person name="Wiebenga A."/>
            <person name="Lubbers R.J."/>
            <person name="Gomes A.C."/>
            <person name="Macurrencykelacurrency M.R."/>
            <person name="Stajich J."/>
            <person name="Grigoriev I.V."/>
            <person name="Mortensen U.H."/>
            <person name="De Vries R.P."/>
            <person name="Baker S.E."/>
            <person name="Andersen M.R."/>
        </authorList>
    </citation>
    <scope>NUCLEOTIDE SEQUENCE [LARGE SCALE GENOMIC DNA]</scope>
    <source>
        <strain evidence="1 2">CBS 449.75</strain>
    </source>
</reference>